<keyword evidence="3" id="KW-1133">Transmembrane helix</keyword>
<organism evidence="4 5">
    <name type="scientific">Alkalihalobacterium chitinilyticum</name>
    <dbReference type="NCBI Taxonomy" id="2980103"/>
    <lineage>
        <taxon>Bacteria</taxon>
        <taxon>Bacillati</taxon>
        <taxon>Bacillota</taxon>
        <taxon>Bacilli</taxon>
        <taxon>Bacillales</taxon>
        <taxon>Bacillaceae</taxon>
        <taxon>Alkalihalobacterium</taxon>
    </lineage>
</organism>
<name>A0ABT5VAG0_9BACI</name>
<feature type="transmembrane region" description="Helical" evidence="3">
    <location>
        <begin position="12"/>
        <end position="30"/>
    </location>
</feature>
<dbReference type="EMBL" id="JAOTPO010000002">
    <property type="protein sequence ID" value="MDE5412434.1"/>
    <property type="molecule type" value="Genomic_DNA"/>
</dbReference>
<protein>
    <submittedName>
        <fullName evidence="4">Type II secretion system GspH family protein</fullName>
    </submittedName>
</protein>
<comment type="caution">
    <text evidence="4">The sequence shown here is derived from an EMBL/GenBank/DDBJ whole genome shotgun (WGS) entry which is preliminary data.</text>
</comment>
<keyword evidence="3" id="KW-0472">Membrane</keyword>
<accession>A0ABT5VAG0</accession>
<proteinExistence type="predicted"/>
<keyword evidence="5" id="KW-1185">Reference proteome</keyword>
<dbReference type="SUPFAM" id="SSF54523">
    <property type="entry name" value="Pili subunits"/>
    <property type="match status" value="1"/>
</dbReference>
<keyword evidence="3" id="KW-0812">Transmembrane</keyword>
<gene>
    <name evidence="4" type="ORF">N7Z68_03490</name>
</gene>
<dbReference type="Pfam" id="PF07963">
    <property type="entry name" value="N_methyl"/>
    <property type="match status" value="1"/>
</dbReference>
<dbReference type="Proteomes" id="UP001148125">
    <property type="component" value="Unassembled WGS sequence"/>
</dbReference>
<evidence type="ECO:0000313" key="4">
    <source>
        <dbReference type="EMBL" id="MDE5412434.1"/>
    </source>
</evidence>
<keyword evidence="2" id="KW-0178">Competence</keyword>
<evidence type="ECO:0000256" key="1">
    <source>
        <dbReference type="ARBA" id="ARBA00004241"/>
    </source>
</evidence>
<sequence>MRNQRGITLVELLLTITIMGIVSAPVFLLVNSTMKVHQETSIDNQLQHEARFITQYISEKIRDGARIQSSADSWELRKGSEVFIRYNHSLNEVYLKDGDTVLSSHVEHFEVHPEPIENPVKYNVSLRLKNRDRTFQLETTVYHDANSRFKR</sequence>
<dbReference type="NCBIfam" id="TIGR02532">
    <property type="entry name" value="IV_pilin_GFxxxE"/>
    <property type="match status" value="1"/>
</dbReference>
<comment type="subcellular location">
    <subcellularLocation>
        <location evidence="1">Cell surface</location>
    </subcellularLocation>
</comment>
<dbReference type="InterPro" id="IPR012902">
    <property type="entry name" value="N_methyl_site"/>
</dbReference>
<evidence type="ECO:0000313" key="5">
    <source>
        <dbReference type="Proteomes" id="UP001148125"/>
    </source>
</evidence>
<evidence type="ECO:0000256" key="3">
    <source>
        <dbReference type="SAM" id="Phobius"/>
    </source>
</evidence>
<reference evidence="4" key="1">
    <citation type="submission" date="2024-05" db="EMBL/GenBank/DDBJ databases">
        <title>Alkalihalobacillus sp. strain MEB203 novel alkaliphilic bacterium from Lonar Lake, India.</title>
        <authorList>
            <person name="Joshi A."/>
            <person name="Thite S."/>
            <person name="Mengade P."/>
        </authorList>
    </citation>
    <scope>NUCLEOTIDE SEQUENCE</scope>
    <source>
        <strain evidence="4">MEB 203</strain>
    </source>
</reference>
<dbReference type="RefSeq" id="WP_275117066.1">
    <property type="nucleotide sequence ID" value="NZ_JAOTPO010000002.1"/>
</dbReference>
<evidence type="ECO:0000256" key="2">
    <source>
        <dbReference type="ARBA" id="ARBA00023287"/>
    </source>
</evidence>
<dbReference type="InterPro" id="IPR045584">
    <property type="entry name" value="Pilin-like"/>
</dbReference>